<evidence type="ECO:0000313" key="2">
    <source>
        <dbReference type="EMBL" id="KAH0860628.1"/>
    </source>
</evidence>
<accession>A0ABQ7XXF5</accession>
<proteinExistence type="predicted"/>
<organism evidence="2 3">
    <name type="scientific">Brassica napus</name>
    <name type="common">Rape</name>
    <dbReference type="NCBI Taxonomy" id="3708"/>
    <lineage>
        <taxon>Eukaryota</taxon>
        <taxon>Viridiplantae</taxon>
        <taxon>Streptophyta</taxon>
        <taxon>Embryophyta</taxon>
        <taxon>Tracheophyta</taxon>
        <taxon>Spermatophyta</taxon>
        <taxon>Magnoliopsida</taxon>
        <taxon>eudicotyledons</taxon>
        <taxon>Gunneridae</taxon>
        <taxon>Pentapetalae</taxon>
        <taxon>rosids</taxon>
        <taxon>malvids</taxon>
        <taxon>Brassicales</taxon>
        <taxon>Brassicaceae</taxon>
        <taxon>Brassiceae</taxon>
        <taxon>Brassica</taxon>
    </lineage>
</organism>
<keyword evidence="1" id="KW-0472">Membrane</keyword>
<evidence type="ECO:0000313" key="3">
    <source>
        <dbReference type="Proteomes" id="UP000824890"/>
    </source>
</evidence>
<gene>
    <name evidence="2" type="ORF">HID58_088889</name>
</gene>
<dbReference type="EMBL" id="JAGKQM010000019">
    <property type="protein sequence ID" value="KAH0860628.1"/>
    <property type="molecule type" value="Genomic_DNA"/>
</dbReference>
<sequence>AFTLFQKLPEASMAENSAEIVIKQPKRSHMFLKMIVLVFAMVCGLYICSVCFKQFSVQTSQLVRTRITTRIHYPKPETFNRFFAILSMQRSGSGGSSSNNRKPRRYRELASLFAKISAAEMKRFKRNPQIDLSKALKMNRGGELIGFNTKPLTKPLQVGRRIAKVTPSRRTKRSDEFRFLAAVVLGIDGAHYRWAGNTSNLTAHEHTKERNRKCLKFNETCGLPYGHMSLRYEMIYLRGS</sequence>
<evidence type="ECO:0000256" key="1">
    <source>
        <dbReference type="SAM" id="Phobius"/>
    </source>
</evidence>
<keyword evidence="1" id="KW-1133">Transmembrane helix</keyword>
<feature type="non-terminal residue" evidence="2">
    <location>
        <position position="1"/>
    </location>
</feature>
<dbReference type="Proteomes" id="UP000824890">
    <property type="component" value="Unassembled WGS sequence"/>
</dbReference>
<comment type="caution">
    <text evidence="2">The sequence shown here is derived from an EMBL/GenBank/DDBJ whole genome shotgun (WGS) entry which is preliminary data.</text>
</comment>
<dbReference type="PANTHER" id="PTHR32175:SF20">
    <property type="entry name" value="SULFOTRANSFERASE"/>
    <property type="match status" value="1"/>
</dbReference>
<protein>
    <submittedName>
        <fullName evidence="2">Uncharacterized protein</fullName>
    </submittedName>
</protein>
<reference evidence="2 3" key="1">
    <citation type="submission" date="2021-05" db="EMBL/GenBank/DDBJ databases">
        <title>Genome Assembly of Synthetic Allotetraploid Brassica napus Reveals Homoeologous Exchanges between Subgenomes.</title>
        <authorList>
            <person name="Davis J.T."/>
        </authorList>
    </citation>
    <scope>NUCLEOTIDE SEQUENCE [LARGE SCALE GENOMIC DNA]</scope>
    <source>
        <strain evidence="3">cv. Da-Ae</strain>
        <tissue evidence="2">Seedling</tissue>
    </source>
</reference>
<dbReference type="PANTHER" id="PTHR32175">
    <property type="entry name" value="PROTEIN, PUTATIVE, EXPRESSED-RELATED"/>
    <property type="match status" value="1"/>
</dbReference>
<dbReference type="InterPro" id="IPR052796">
    <property type="entry name" value="Nod_factor_sulfotransferase"/>
</dbReference>
<name>A0ABQ7XXF5_BRANA</name>
<feature type="transmembrane region" description="Helical" evidence="1">
    <location>
        <begin position="30"/>
        <end position="47"/>
    </location>
</feature>
<keyword evidence="3" id="KW-1185">Reference proteome</keyword>
<keyword evidence="1" id="KW-0812">Transmembrane</keyword>